<protein>
    <recommendedName>
        <fullName evidence="9">Malic enzyme</fullName>
    </recommendedName>
</protein>
<evidence type="ECO:0000256" key="4">
    <source>
        <dbReference type="PIRSR" id="PIRSR000106-3"/>
    </source>
</evidence>
<accession>A0A5J5F5Z8</accession>
<feature type="binding site" evidence="3">
    <location>
        <position position="350"/>
    </location>
    <ligand>
        <name>(S)-malate</name>
        <dbReference type="ChEBI" id="CHEBI:15589"/>
    </ligand>
</feature>
<evidence type="ECO:0000256" key="3">
    <source>
        <dbReference type="PIRSR" id="PIRSR000106-2"/>
    </source>
</evidence>
<dbReference type="PIRSF" id="PIRSF000106">
    <property type="entry name" value="ME"/>
    <property type="match status" value="1"/>
</dbReference>
<dbReference type="GO" id="GO:0005739">
    <property type="term" value="C:mitochondrion"/>
    <property type="evidence" value="ECO:0007669"/>
    <property type="project" value="TreeGrafter"/>
</dbReference>
<dbReference type="OrthoDB" id="5365701at2759"/>
<keyword evidence="8" id="KW-1185">Reference proteome</keyword>
<evidence type="ECO:0000259" key="5">
    <source>
        <dbReference type="SMART" id="SM00919"/>
    </source>
</evidence>
<feature type="binding site" evidence="3">
    <location>
        <position position="306"/>
    </location>
    <ligand>
        <name>(S)-malate</name>
        <dbReference type="ChEBI" id="CHEBI:15589"/>
    </ligand>
</feature>
<comment type="similarity">
    <text evidence="1">Belongs to the malic enzymes family.</text>
</comment>
<evidence type="ECO:0008006" key="9">
    <source>
        <dbReference type="Google" id="ProtNLM"/>
    </source>
</evidence>
<dbReference type="Pfam" id="PF03949">
    <property type="entry name" value="Malic_M"/>
    <property type="match status" value="1"/>
</dbReference>
<keyword evidence="2" id="KW-0520">NAD</keyword>
<feature type="domain" description="Malic enzyme N-terminal" evidence="6">
    <location>
        <begin position="44"/>
        <end position="176"/>
    </location>
</feature>
<dbReference type="GO" id="GO:0006108">
    <property type="term" value="P:malate metabolic process"/>
    <property type="evidence" value="ECO:0007669"/>
    <property type="project" value="TreeGrafter"/>
</dbReference>
<dbReference type="GO" id="GO:0004471">
    <property type="term" value="F:malate dehydrogenase (decarboxylating) (NAD+) activity"/>
    <property type="evidence" value="ECO:0007669"/>
    <property type="project" value="TreeGrafter"/>
</dbReference>
<dbReference type="SUPFAM" id="SSF53223">
    <property type="entry name" value="Aminoacid dehydrogenase-like, N-terminal domain"/>
    <property type="match status" value="1"/>
</dbReference>
<dbReference type="GO" id="GO:0051287">
    <property type="term" value="F:NAD binding"/>
    <property type="evidence" value="ECO:0007669"/>
    <property type="project" value="InterPro"/>
</dbReference>
<dbReference type="PANTHER" id="PTHR23406">
    <property type="entry name" value="MALIC ENZYME-RELATED"/>
    <property type="match status" value="1"/>
</dbReference>
<dbReference type="SMART" id="SM00919">
    <property type="entry name" value="Malic_M"/>
    <property type="match status" value="1"/>
</dbReference>
<dbReference type="InterPro" id="IPR037062">
    <property type="entry name" value="Malic_N_dom_sf"/>
</dbReference>
<dbReference type="InterPro" id="IPR012301">
    <property type="entry name" value="Malic_N_dom"/>
</dbReference>
<dbReference type="AlphaFoldDB" id="A0A5J5F5Z8"/>
<comment type="caution">
    <text evidence="7">The sequence shown here is derived from an EMBL/GenBank/DDBJ whole genome shotgun (WGS) entry which is preliminary data.</text>
</comment>
<proteinExistence type="inferred from homology"/>
<organism evidence="7 8">
    <name type="scientific">Sphaerosporella brunnea</name>
    <dbReference type="NCBI Taxonomy" id="1250544"/>
    <lineage>
        <taxon>Eukaryota</taxon>
        <taxon>Fungi</taxon>
        <taxon>Dikarya</taxon>
        <taxon>Ascomycota</taxon>
        <taxon>Pezizomycotina</taxon>
        <taxon>Pezizomycetes</taxon>
        <taxon>Pezizales</taxon>
        <taxon>Pyronemataceae</taxon>
        <taxon>Sphaerosporella</taxon>
    </lineage>
</organism>
<dbReference type="InterPro" id="IPR012302">
    <property type="entry name" value="Malic_NAD-bd"/>
</dbReference>
<feature type="binding site" evidence="4">
    <location>
        <position position="167"/>
    </location>
    <ligand>
        <name>a divalent metal cation</name>
        <dbReference type="ChEBI" id="CHEBI:60240"/>
    </ligand>
</feature>
<dbReference type="InterPro" id="IPR036291">
    <property type="entry name" value="NAD(P)-bd_dom_sf"/>
</dbReference>
<name>A0A5J5F5Z8_9PEZI</name>
<dbReference type="Pfam" id="PF00390">
    <property type="entry name" value="malic"/>
    <property type="match status" value="1"/>
</dbReference>
<dbReference type="PANTHER" id="PTHR23406:SF34">
    <property type="entry name" value="NAD-DEPENDENT MALIC ENZYME, MITOCHONDRIAL"/>
    <property type="match status" value="1"/>
</dbReference>
<dbReference type="InterPro" id="IPR046346">
    <property type="entry name" value="Aminoacid_DH-like_N_sf"/>
</dbReference>
<dbReference type="SUPFAM" id="SSF51735">
    <property type="entry name" value="NAD(P)-binding Rossmann-fold domains"/>
    <property type="match status" value="1"/>
</dbReference>
<dbReference type="Gene3D" id="3.40.50.720">
    <property type="entry name" value="NAD(P)-binding Rossmann-like Domain"/>
    <property type="match status" value="1"/>
</dbReference>
<sequence>MPSTTSTLPPLLAKGTLECALSGRALLNSNFFNKDSAFTRSERKELLQDKIKELLRSFLPPTEREVIQKLSRRFWNKDEIDYIVVTDGEEILGIGDQGVGGIGISTAKLVLMTLCASSHPNRTLARGDELYLGLRQPQVRGKEYDDSMEAFVKSVKRLFSKAILHFEHFGYRERLTCINDDVQDTGAVTLAAINAAAWVTKLDLPDLRMLIFGAGSAVPKKRVWLVDKQGLLLKSHDDSLSPAQLPYARPEDEWEGVDSTSLVEILKRVRPHVHIGTSTKPKAFTEEVVKEMAKHVERPIILPLSNPTRLHGANPADINKWTAGKALIATGSPFPPVTCNDMEYEVAENNNSTTSPGIGLGAVLCRAKLVSDKMLVAAVEVLATPSPALKGPNKGPLPHIVNLKDVSKKIAIDVIRTAVEEGNDKMEEWVGRGPVYRPLRRVDVKESWRGRSA</sequence>
<feature type="binding site" evidence="4">
    <location>
        <position position="181"/>
    </location>
    <ligand>
        <name>a divalent metal cation</name>
        <dbReference type="ChEBI" id="CHEBI:60240"/>
    </ligand>
</feature>
<reference evidence="7 8" key="1">
    <citation type="submission" date="2019-09" db="EMBL/GenBank/DDBJ databases">
        <title>Draft genome of the ectomycorrhizal ascomycete Sphaerosporella brunnea.</title>
        <authorList>
            <consortium name="DOE Joint Genome Institute"/>
            <person name="Benucci G.M."/>
            <person name="Marozzi G."/>
            <person name="Antonielli L."/>
            <person name="Sanchez S."/>
            <person name="Marco P."/>
            <person name="Wang X."/>
            <person name="Falini L.B."/>
            <person name="Barry K."/>
            <person name="Haridas S."/>
            <person name="Lipzen A."/>
            <person name="Labutti K."/>
            <person name="Grigoriev I.V."/>
            <person name="Murat C."/>
            <person name="Martin F."/>
            <person name="Albertini E."/>
            <person name="Donnini D."/>
            <person name="Bonito G."/>
        </authorList>
    </citation>
    <scope>NUCLEOTIDE SEQUENCE [LARGE SCALE GENOMIC DNA]</scope>
    <source>
        <strain evidence="7 8">Sb_GMNB300</strain>
    </source>
</reference>
<dbReference type="Proteomes" id="UP000326924">
    <property type="component" value="Unassembled WGS sequence"/>
</dbReference>
<dbReference type="GO" id="GO:0046872">
    <property type="term" value="F:metal ion binding"/>
    <property type="evidence" value="ECO:0007669"/>
    <property type="project" value="UniProtKB-KW"/>
</dbReference>
<dbReference type="InterPro" id="IPR001891">
    <property type="entry name" value="Malic_OxRdtase"/>
</dbReference>
<dbReference type="SMART" id="SM01274">
    <property type="entry name" value="malic"/>
    <property type="match status" value="1"/>
</dbReference>
<dbReference type="EMBL" id="VXIS01000031">
    <property type="protein sequence ID" value="KAA8911845.1"/>
    <property type="molecule type" value="Genomic_DNA"/>
</dbReference>
<gene>
    <name evidence="7" type="ORF">FN846DRAFT_897583</name>
</gene>
<dbReference type="GO" id="GO:0005829">
    <property type="term" value="C:cytosol"/>
    <property type="evidence" value="ECO:0007669"/>
    <property type="project" value="TreeGrafter"/>
</dbReference>
<comment type="cofactor">
    <cofactor evidence="4">
        <name>Mg(2+)</name>
        <dbReference type="ChEBI" id="CHEBI:18420"/>
    </cofactor>
    <cofactor evidence="4">
        <name>Mn(2+)</name>
        <dbReference type="ChEBI" id="CHEBI:29035"/>
    </cofactor>
    <text evidence="4">Divalent metal cations. Prefers magnesium or manganese.</text>
</comment>
<keyword evidence="4" id="KW-0479">Metal-binding</keyword>
<dbReference type="InParanoid" id="A0A5J5F5Z8"/>
<evidence type="ECO:0000256" key="1">
    <source>
        <dbReference type="ARBA" id="ARBA00008785"/>
    </source>
</evidence>
<evidence type="ECO:0000313" key="8">
    <source>
        <dbReference type="Proteomes" id="UP000326924"/>
    </source>
</evidence>
<evidence type="ECO:0000259" key="6">
    <source>
        <dbReference type="SMART" id="SM01274"/>
    </source>
</evidence>
<dbReference type="Gene3D" id="3.40.50.10380">
    <property type="entry name" value="Malic enzyme, N-terminal domain"/>
    <property type="match status" value="1"/>
</dbReference>
<feature type="domain" description="Malic enzyme NAD-binding" evidence="5">
    <location>
        <begin position="182"/>
        <end position="419"/>
    </location>
</feature>
<evidence type="ECO:0000256" key="2">
    <source>
        <dbReference type="ARBA" id="ARBA00023027"/>
    </source>
</evidence>
<evidence type="ECO:0000313" key="7">
    <source>
        <dbReference type="EMBL" id="KAA8911845.1"/>
    </source>
</evidence>